<dbReference type="InterPro" id="IPR029039">
    <property type="entry name" value="Flavoprotein-like_sf"/>
</dbReference>
<comment type="similarity">
    <text evidence="1">Belongs to the NAD(P)H dehydrogenase (quinone) family.</text>
</comment>
<protein>
    <submittedName>
        <fullName evidence="4">NADPH:quinone reductase</fullName>
    </submittedName>
</protein>
<dbReference type="Proteomes" id="UP000216101">
    <property type="component" value="Unassembled WGS sequence"/>
</dbReference>
<evidence type="ECO:0000313" key="4">
    <source>
        <dbReference type="EMBL" id="OZY84307.1"/>
    </source>
</evidence>
<feature type="domain" description="Flavodoxin-like fold" evidence="3">
    <location>
        <begin position="4"/>
        <end position="181"/>
    </location>
</feature>
<proteinExistence type="inferred from homology"/>
<dbReference type="InterPro" id="IPR051545">
    <property type="entry name" value="NAD(P)H_dehydrogenase_qn"/>
</dbReference>
<evidence type="ECO:0000256" key="2">
    <source>
        <dbReference type="ARBA" id="ARBA00023002"/>
    </source>
</evidence>
<gene>
    <name evidence="4" type="ORF">CBP51_13920</name>
</gene>
<sequence length="193" mass="22183">MMKKRILVILGHPSAESFCSALADSYIEGAQAAGHEVQLISLGRLSFDPVLHDGYNTIQELEPDLIAAQTAITWAQHLVFIYPIWWGAIPALMKGFIDRIFLPGFAFKYRKNSLFWDRLLLGRSAHLLVTMDTPPWYFRWIYRMPGHNQMKRTILEFCGVKPVKTSSFGPIKISSKQQREKWLKQANIYGQRA</sequence>
<evidence type="ECO:0000313" key="5">
    <source>
        <dbReference type="Proteomes" id="UP000216101"/>
    </source>
</evidence>
<dbReference type="SUPFAM" id="SSF52218">
    <property type="entry name" value="Flavoproteins"/>
    <property type="match status" value="1"/>
</dbReference>
<dbReference type="InterPro" id="IPR003680">
    <property type="entry name" value="Flavodoxin_fold"/>
</dbReference>
<dbReference type="EMBL" id="NHNI01000002">
    <property type="protein sequence ID" value="OZY84307.1"/>
    <property type="molecule type" value="Genomic_DNA"/>
</dbReference>
<dbReference type="PANTHER" id="PTHR10204:SF34">
    <property type="entry name" value="NAD(P)H DEHYDROGENASE [QUINONE] 1 ISOFORM 1"/>
    <property type="match status" value="1"/>
</dbReference>
<dbReference type="AlphaFoldDB" id="A0A266Q357"/>
<dbReference type="Gene3D" id="3.40.50.360">
    <property type="match status" value="1"/>
</dbReference>
<dbReference type="GO" id="GO:0003955">
    <property type="term" value="F:NAD(P)H dehydrogenase (quinone) activity"/>
    <property type="evidence" value="ECO:0007669"/>
    <property type="project" value="TreeGrafter"/>
</dbReference>
<name>A0A266Q357_9GAMM</name>
<dbReference type="Pfam" id="PF02525">
    <property type="entry name" value="Flavodoxin_2"/>
    <property type="match status" value="1"/>
</dbReference>
<dbReference type="PANTHER" id="PTHR10204">
    <property type="entry name" value="NAD P H OXIDOREDUCTASE-RELATED"/>
    <property type="match status" value="1"/>
</dbReference>
<evidence type="ECO:0000256" key="1">
    <source>
        <dbReference type="ARBA" id="ARBA00006252"/>
    </source>
</evidence>
<reference evidence="5" key="1">
    <citation type="submission" date="2017-05" db="EMBL/GenBank/DDBJ databases">
        <authorList>
            <person name="Barney B.M."/>
        </authorList>
    </citation>
    <scope>NUCLEOTIDE SEQUENCE [LARGE SCALE GENOMIC DNA]</scope>
    <source>
        <strain evidence="5">PSBB022</strain>
    </source>
</reference>
<accession>A0A266Q357</accession>
<keyword evidence="5" id="KW-1185">Reference proteome</keyword>
<dbReference type="GO" id="GO:0005829">
    <property type="term" value="C:cytosol"/>
    <property type="evidence" value="ECO:0007669"/>
    <property type="project" value="TreeGrafter"/>
</dbReference>
<keyword evidence="2" id="KW-0560">Oxidoreductase</keyword>
<evidence type="ECO:0000259" key="3">
    <source>
        <dbReference type="Pfam" id="PF02525"/>
    </source>
</evidence>
<organism evidence="4 5">
    <name type="scientific">Cellvibrio mixtus</name>
    <dbReference type="NCBI Taxonomy" id="39650"/>
    <lineage>
        <taxon>Bacteria</taxon>
        <taxon>Pseudomonadati</taxon>
        <taxon>Pseudomonadota</taxon>
        <taxon>Gammaproteobacteria</taxon>
        <taxon>Cellvibrionales</taxon>
        <taxon>Cellvibrionaceae</taxon>
        <taxon>Cellvibrio</taxon>
    </lineage>
</organism>
<comment type="caution">
    <text evidence="4">The sequence shown here is derived from an EMBL/GenBank/DDBJ whole genome shotgun (WGS) entry which is preliminary data.</text>
</comment>